<evidence type="ECO:0000313" key="1">
    <source>
        <dbReference type="EMBL" id="KAJ7564074.1"/>
    </source>
</evidence>
<reference evidence="2" key="1">
    <citation type="journal article" date="2024" name="Proc. Natl. Acad. Sci. U.S.A.">
        <title>Extraordinary preservation of gene collinearity over three hundred million years revealed in homosporous lycophytes.</title>
        <authorList>
            <person name="Li C."/>
            <person name="Wickell D."/>
            <person name="Kuo L.Y."/>
            <person name="Chen X."/>
            <person name="Nie B."/>
            <person name="Liao X."/>
            <person name="Peng D."/>
            <person name="Ji J."/>
            <person name="Jenkins J."/>
            <person name="Williams M."/>
            <person name="Shu S."/>
            <person name="Plott C."/>
            <person name="Barry K."/>
            <person name="Rajasekar S."/>
            <person name="Grimwood J."/>
            <person name="Han X."/>
            <person name="Sun S."/>
            <person name="Hou Z."/>
            <person name="He W."/>
            <person name="Dai G."/>
            <person name="Sun C."/>
            <person name="Schmutz J."/>
            <person name="Leebens-Mack J.H."/>
            <person name="Li F.W."/>
            <person name="Wang L."/>
        </authorList>
    </citation>
    <scope>NUCLEOTIDE SEQUENCE [LARGE SCALE GENOMIC DNA]</scope>
    <source>
        <strain evidence="2">cv. PW_Plant_1</strain>
    </source>
</reference>
<organism evidence="1 2">
    <name type="scientific">Diphasiastrum complanatum</name>
    <name type="common">Issler's clubmoss</name>
    <name type="synonym">Lycopodium complanatum</name>
    <dbReference type="NCBI Taxonomy" id="34168"/>
    <lineage>
        <taxon>Eukaryota</taxon>
        <taxon>Viridiplantae</taxon>
        <taxon>Streptophyta</taxon>
        <taxon>Embryophyta</taxon>
        <taxon>Tracheophyta</taxon>
        <taxon>Lycopodiopsida</taxon>
        <taxon>Lycopodiales</taxon>
        <taxon>Lycopodiaceae</taxon>
        <taxon>Lycopodioideae</taxon>
        <taxon>Diphasiastrum</taxon>
    </lineage>
</organism>
<accession>A0ACC2EBR8</accession>
<name>A0ACC2EBR8_DIPCM</name>
<evidence type="ECO:0000313" key="2">
    <source>
        <dbReference type="Proteomes" id="UP001162992"/>
    </source>
</evidence>
<keyword evidence="2" id="KW-1185">Reference proteome</keyword>
<proteinExistence type="predicted"/>
<protein>
    <submittedName>
        <fullName evidence="1">Uncharacterized protein</fullName>
    </submittedName>
</protein>
<dbReference type="Proteomes" id="UP001162992">
    <property type="component" value="Chromosome 3"/>
</dbReference>
<comment type="caution">
    <text evidence="1">The sequence shown here is derived from an EMBL/GenBank/DDBJ whole genome shotgun (WGS) entry which is preliminary data.</text>
</comment>
<dbReference type="EMBL" id="CM055094">
    <property type="protein sequence ID" value="KAJ7564074.1"/>
    <property type="molecule type" value="Genomic_DNA"/>
</dbReference>
<gene>
    <name evidence="1" type="ORF">O6H91_03G135500</name>
</gene>
<sequence>MGPCSCCNPSIISCSSNKQSVMSLAASLLLFLAVLQTQAFDPLDPNGNITIKWDIMSWTSDGYVALVTMFNNQQFRHIEAPGWALGWTWAKKEVIWNMQGAEATMQGDCSKFHGNIPHCCKKDPTIVDLLPGVPYNVQSANCCRGGVLSSYAQDPLNSVASFQVIVGQAGTSNKTVALPKNFTLVTPGPGYTCSPAKVVKSSLFPSPDGRRHTQALMTWELACTYSQFLAQRAPTCCVSMSSFYSEAIVPCQTCACACQPNISQSLLTSEPMCVDSEDQLALSSSSAYPRARAASIIQNQPSPHLLYCSKDMCPIQIHWHVKTNYVEYWRVKISITNRHVKNYTVWNLVVQHPNFNNLTEAFSFQYKGLSPYGPINDTAMFWGIKYYNDMLLEAGPSGNVQSEILIKKDSMFTFTQGWAFPHRVVFNGDECVLPPPTSYPFLPNGSPNSRATFSLLFMQCLSFALFVILLL</sequence>